<evidence type="ECO:0000313" key="13">
    <source>
        <dbReference type="Proteomes" id="UP001597327"/>
    </source>
</evidence>
<reference evidence="13" key="1">
    <citation type="journal article" date="2019" name="Int. J. Syst. Evol. Microbiol.">
        <title>The Global Catalogue of Microorganisms (GCM) 10K type strain sequencing project: providing services to taxonomists for standard genome sequencing and annotation.</title>
        <authorList>
            <consortium name="The Broad Institute Genomics Platform"/>
            <consortium name="The Broad Institute Genome Sequencing Center for Infectious Disease"/>
            <person name="Wu L."/>
            <person name="Ma J."/>
        </authorList>
    </citation>
    <scope>NUCLEOTIDE SEQUENCE [LARGE SCALE GENOMIC DNA]</scope>
    <source>
        <strain evidence="13">JCM 3369</strain>
    </source>
</reference>
<dbReference type="Proteomes" id="UP001597327">
    <property type="component" value="Unassembled WGS sequence"/>
</dbReference>
<evidence type="ECO:0000259" key="11">
    <source>
        <dbReference type="PROSITE" id="PS50109"/>
    </source>
</evidence>
<proteinExistence type="predicted"/>
<name>A0ABW4JT55_9HYPH</name>
<dbReference type="SUPFAM" id="SSF55874">
    <property type="entry name" value="ATPase domain of HSP90 chaperone/DNA topoisomerase II/histidine kinase"/>
    <property type="match status" value="1"/>
</dbReference>
<evidence type="ECO:0000256" key="9">
    <source>
        <dbReference type="ARBA" id="ARBA00023136"/>
    </source>
</evidence>
<dbReference type="InterPro" id="IPR036890">
    <property type="entry name" value="HATPase_C_sf"/>
</dbReference>
<dbReference type="Pfam" id="PF02518">
    <property type="entry name" value="HATPase_c"/>
    <property type="match status" value="1"/>
</dbReference>
<protein>
    <recommendedName>
        <fullName evidence="3">histidine kinase</fullName>
        <ecNumber evidence="3">2.7.13.3</ecNumber>
    </recommendedName>
</protein>
<dbReference type="Gene3D" id="1.10.287.130">
    <property type="match status" value="1"/>
</dbReference>
<evidence type="ECO:0000256" key="5">
    <source>
        <dbReference type="ARBA" id="ARBA00022679"/>
    </source>
</evidence>
<dbReference type="PROSITE" id="PS50109">
    <property type="entry name" value="HIS_KIN"/>
    <property type="match status" value="1"/>
</dbReference>
<dbReference type="SUPFAM" id="SSF47384">
    <property type="entry name" value="Homodimeric domain of signal transducing histidine kinase"/>
    <property type="match status" value="1"/>
</dbReference>
<keyword evidence="12" id="KW-0547">Nucleotide-binding</keyword>
<evidence type="ECO:0000256" key="8">
    <source>
        <dbReference type="ARBA" id="ARBA00022989"/>
    </source>
</evidence>
<dbReference type="PANTHER" id="PTHR45436">
    <property type="entry name" value="SENSOR HISTIDINE KINASE YKOH"/>
    <property type="match status" value="1"/>
</dbReference>
<keyword evidence="6 10" id="KW-0812">Transmembrane</keyword>
<dbReference type="Gene3D" id="3.30.565.10">
    <property type="entry name" value="Histidine kinase-like ATPase, C-terminal domain"/>
    <property type="match status" value="1"/>
</dbReference>
<feature type="transmembrane region" description="Helical" evidence="10">
    <location>
        <begin position="34"/>
        <end position="53"/>
    </location>
</feature>
<evidence type="ECO:0000256" key="7">
    <source>
        <dbReference type="ARBA" id="ARBA00022777"/>
    </source>
</evidence>
<dbReference type="PANTHER" id="PTHR45436:SF5">
    <property type="entry name" value="SENSOR HISTIDINE KINASE TRCS"/>
    <property type="match status" value="1"/>
</dbReference>
<evidence type="ECO:0000256" key="1">
    <source>
        <dbReference type="ARBA" id="ARBA00000085"/>
    </source>
</evidence>
<dbReference type="RefSeq" id="WP_341872924.1">
    <property type="nucleotide sequence ID" value="NZ_JBHUFA010000001.1"/>
</dbReference>
<evidence type="ECO:0000256" key="2">
    <source>
        <dbReference type="ARBA" id="ARBA00004370"/>
    </source>
</evidence>
<keyword evidence="7" id="KW-0418">Kinase</keyword>
<comment type="caution">
    <text evidence="12">The sequence shown here is derived from an EMBL/GenBank/DDBJ whole genome shotgun (WGS) entry which is preliminary data.</text>
</comment>
<feature type="domain" description="Histidine kinase" evidence="11">
    <location>
        <begin position="291"/>
        <end position="497"/>
    </location>
</feature>
<evidence type="ECO:0000256" key="10">
    <source>
        <dbReference type="SAM" id="Phobius"/>
    </source>
</evidence>
<dbReference type="InterPro" id="IPR036097">
    <property type="entry name" value="HisK_dim/P_sf"/>
</dbReference>
<dbReference type="SMART" id="SM00387">
    <property type="entry name" value="HATPase_c"/>
    <property type="match status" value="1"/>
</dbReference>
<organism evidence="12 13">
    <name type="scientific">Roseibium aestuarii</name>
    <dbReference type="NCBI Taxonomy" id="2600299"/>
    <lineage>
        <taxon>Bacteria</taxon>
        <taxon>Pseudomonadati</taxon>
        <taxon>Pseudomonadota</taxon>
        <taxon>Alphaproteobacteria</taxon>
        <taxon>Hyphomicrobiales</taxon>
        <taxon>Stappiaceae</taxon>
        <taxon>Roseibium</taxon>
    </lineage>
</organism>
<dbReference type="InterPro" id="IPR005467">
    <property type="entry name" value="His_kinase_dom"/>
</dbReference>
<keyword evidence="13" id="KW-1185">Reference proteome</keyword>
<dbReference type="EC" id="2.7.13.3" evidence="3"/>
<keyword evidence="12" id="KW-0067">ATP-binding</keyword>
<accession>A0ABW4JT55</accession>
<gene>
    <name evidence="12" type="ORF">ACFSC7_04820</name>
</gene>
<dbReference type="GO" id="GO:0005524">
    <property type="term" value="F:ATP binding"/>
    <property type="evidence" value="ECO:0007669"/>
    <property type="project" value="UniProtKB-KW"/>
</dbReference>
<evidence type="ECO:0000313" key="12">
    <source>
        <dbReference type="EMBL" id="MFD1694829.1"/>
    </source>
</evidence>
<dbReference type="InterPro" id="IPR003594">
    <property type="entry name" value="HATPase_dom"/>
</dbReference>
<keyword evidence="5" id="KW-0808">Transferase</keyword>
<evidence type="ECO:0000256" key="4">
    <source>
        <dbReference type="ARBA" id="ARBA00022553"/>
    </source>
</evidence>
<feature type="transmembrane region" description="Helical" evidence="10">
    <location>
        <begin position="208"/>
        <end position="231"/>
    </location>
</feature>
<comment type="catalytic activity">
    <reaction evidence="1">
        <text>ATP + protein L-histidine = ADP + protein N-phospho-L-histidine.</text>
        <dbReference type="EC" id="2.7.13.3"/>
    </reaction>
</comment>
<dbReference type="PRINTS" id="PR00344">
    <property type="entry name" value="BCTRLSENSOR"/>
</dbReference>
<dbReference type="InterPro" id="IPR050428">
    <property type="entry name" value="TCS_sensor_his_kinase"/>
</dbReference>
<comment type="subcellular location">
    <subcellularLocation>
        <location evidence="2">Membrane</location>
    </subcellularLocation>
</comment>
<dbReference type="InterPro" id="IPR004358">
    <property type="entry name" value="Sig_transdc_His_kin-like_C"/>
</dbReference>
<evidence type="ECO:0000256" key="6">
    <source>
        <dbReference type="ARBA" id="ARBA00022692"/>
    </source>
</evidence>
<keyword evidence="8 10" id="KW-1133">Transmembrane helix</keyword>
<keyword evidence="9 10" id="KW-0472">Membrane</keyword>
<dbReference type="EMBL" id="JBHUFA010000001">
    <property type="protein sequence ID" value="MFD1694829.1"/>
    <property type="molecule type" value="Genomic_DNA"/>
</dbReference>
<evidence type="ECO:0000256" key="3">
    <source>
        <dbReference type="ARBA" id="ARBA00012438"/>
    </source>
</evidence>
<keyword evidence="4" id="KW-0597">Phosphoprotein</keyword>
<sequence length="502" mass="53659">MTPDPDAPSAARAPLKMLRRKGEGSLASRLVRVAALWSVLALGLAGFVLVGLYQQAGERAFDALLDQHAKILLASLLPEPDVPAAAAPAPTAGPAIAGQGPVALEPAALRLQAPGALGEPRFSLPLSGWYWSVRSTDGSVLFSSSSLVGDALSLPAVPEGETSLSGFALGPGGEEVRYLRRQLDIGLASYVISVAIETGGFRSDVRDFAGMVGATLAVLGIGLVGAIFWQVRFGLRPLTRLQHSLAEVREGLMDGVDEDMPRELAPLAGELNALIRSNREVVERARTHVGNLAHALKTPLSVLINEARSAEGPLARKVEEQTSHMQTQVQHHLERARLAAQRRVIGVACDVEPLVERLVRAMGRIYRDRDVELDWQAPAGLRFRGEAQDLEEMTGNLLDNACKWARLQVRVQVRQLAADRSGRSFLELLIEDDGPGLSPDQRREAVQRGKRLDETVPGTGLGLAIVVDLAGLYGGEVALSDSDLGGLAVRLTLPAADERLVS</sequence>